<dbReference type="InterPro" id="IPR036250">
    <property type="entry name" value="AcylCo_DH-like_C"/>
</dbReference>
<dbReference type="FunFam" id="1.20.140.10:FF:000001">
    <property type="entry name" value="Acyl-CoA dehydrogenase"/>
    <property type="match status" value="1"/>
</dbReference>
<dbReference type="GO" id="GO:0050660">
    <property type="term" value="F:flavin adenine dinucleotide binding"/>
    <property type="evidence" value="ECO:0007669"/>
    <property type="project" value="InterPro"/>
</dbReference>
<dbReference type="Pfam" id="PF02770">
    <property type="entry name" value="Acyl-CoA_dh_M"/>
    <property type="match status" value="1"/>
</dbReference>
<dbReference type="InterPro" id="IPR006091">
    <property type="entry name" value="Acyl-CoA_Oxase/DH_mid-dom"/>
</dbReference>
<organism evidence="10 11">
    <name type="scientific">Roseivivax lentus</name>
    <dbReference type="NCBI Taxonomy" id="633194"/>
    <lineage>
        <taxon>Bacteria</taxon>
        <taxon>Pseudomonadati</taxon>
        <taxon>Pseudomonadota</taxon>
        <taxon>Alphaproteobacteria</taxon>
        <taxon>Rhodobacterales</taxon>
        <taxon>Roseobacteraceae</taxon>
        <taxon>Roseivivax</taxon>
    </lineage>
</organism>
<sequence>MTSTWMTDEHRMLAEMTADFIAREWAPHFAEWRRAGQMDPGIWAEAGKLGLLCPSIPEEYGGAGGDFGHEAVILMEAARANLASWGHGIHSGIVAHYILAYGTEDQKARWLPRMVTGELVGALAMTEPSTGSDVQAIRTRAQPSGNGYRLSGQKTFITNGQHATLILVAAKTDPAQGSKGISLMAVETAGAEGFTRGRNLEKAGLHAADTSELFFDDVALPPEACLGGEEGRGFYQMMNQLPQERLIIGCGAVGAIEGAVARTIQYAQEREAFGGNLLQFQNTRFKLAECQTKATVARAFLDQCIAEHLRGELTVERAAMAKYWLTDTQGEVLDECVQLHGGYGYMMDYAVTEMWADARVQRIYGGTNEIMKELIARGFQA</sequence>
<feature type="domain" description="Acyl-CoA oxidase/dehydrogenase middle" evidence="8">
    <location>
        <begin position="122"/>
        <end position="218"/>
    </location>
</feature>
<keyword evidence="4 6" id="KW-0274">FAD</keyword>
<comment type="cofactor">
    <cofactor evidence="1 6">
        <name>FAD</name>
        <dbReference type="ChEBI" id="CHEBI:57692"/>
    </cofactor>
</comment>
<keyword evidence="11" id="KW-1185">Reference proteome</keyword>
<dbReference type="FunFam" id="2.40.110.10:FF:000002">
    <property type="entry name" value="Acyl-CoA dehydrogenase fadE12"/>
    <property type="match status" value="1"/>
</dbReference>
<dbReference type="OrthoDB" id="9775090at2"/>
<dbReference type="InterPro" id="IPR046373">
    <property type="entry name" value="Acyl-CoA_Oxase/DH_mid-dom_sf"/>
</dbReference>
<dbReference type="Pfam" id="PF00441">
    <property type="entry name" value="Acyl-CoA_dh_1"/>
    <property type="match status" value="1"/>
</dbReference>
<comment type="similarity">
    <text evidence="2 6">Belongs to the acyl-CoA dehydrogenase family.</text>
</comment>
<keyword evidence="5 6" id="KW-0560">Oxidoreductase</keyword>
<dbReference type="FunFam" id="1.10.540.10:FF:000026">
    <property type="entry name" value="Acyl-CoA dehydrogenase medium chain"/>
    <property type="match status" value="1"/>
</dbReference>
<dbReference type="RefSeq" id="WP_076449982.1">
    <property type="nucleotide sequence ID" value="NZ_FTOQ01000015.1"/>
</dbReference>
<dbReference type="Gene3D" id="2.40.110.10">
    <property type="entry name" value="Butyryl-CoA Dehydrogenase, subunit A, domain 2"/>
    <property type="match status" value="1"/>
</dbReference>
<feature type="domain" description="Acyl-CoA dehydrogenase/oxidase C-terminal" evidence="7">
    <location>
        <begin position="231"/>
        <end position="378"/>
    </location>
</feature>
<dbReference type="Gene3D" id="1.20.140.10">
    <property type="entry name" value="Butyryl-CoA Dehydrogenase, subunit A, domain 3"/>
    <property type="match status" value="1"/>
</dbReference>
<accession>A0A1N7PEL4</accession>
<evidence type="ECO:0000256" key="5">
    <source>
        <dbReference type="ARBA" id="ARBA00023002"/>
    </source>
</evidence>
<dbReference type="PIRSF" id="PIRSF016578">
    <property type="entry name" value="HsaA"/>
    <property type="match status" value="1"/>
</dbReference>
<evidence type="ECO:0000259" key="8">
    <source>
        <dbReference type="Pfam" id="PF02770"/>
    </source>
</evidence>
<feature type="domain" description="Acyl-CoA dehydrogenase/oxidase N-terminal" evidence="9">
    <location>
        <begin position="7"/>
        <end position="118"/>
    </location>
</feature>
<dbReference type="EMBL" id="FTOQ01000015">
    <property type="protein sequence ID" value="SIT09052.1"/>
    <property type="molecule type" value="Genomic_DNA"/>
</dbReference>
<keyword evidence="3 6" id="KW-0285">Flavoprotein</keyword>
<evidence type="ECO:0000256" key="1">
    <source>
        <dbReference type="ARBA" id="ARBA00001974"/>
    </source>
</evidence>
<evidence type="ECO:0000256" key="2">
    <source>
        <dbReference type="ARBA" id="ARBA00009347"/>
    </source>
</evidence>
<dbReference type="Pfam" id="PF02771">
    <property type="entry name" value="Acyl-CoA_dh_N"/>
    <property type="match status" value="1"/>
</dbReference>
<dbReference type="InterPro" id="IPR009100">
    <property type="entry name" value="AcylCoA_DH/oxidase_NM_dom_sf"/>
</dbReference>
<evidence type="ECO:0000256" key="4">
    <source>
        <dbReference type="ARBA" id="ARBA00022827"/>
    </source>
</evidence>
<evidence type="ECO:0000256" key="3">
    <source>
        <dbReference type="ARBA" id="ARBA00022630"/>
    </source>
</evidence>
<dbReference type="Gene3D" id="1.10.540.10">
    <property type="entry name" value="Acyl-CoA dehydrogenase/oxidase, N-terminal domain"/>
    <property type="match status" value="1"/>
</dbReference>
<protein>
    <submittedName>
        <fullName evidence="10">Long-chain-acyl-CoA dehydrogenase</fullName>
    </submittedName>
</protein>
<dbReference type="InterPro" id="IPR037069">
    <property type="entry name" value="AcylCoA_DH/ox_N_sf"/>
</dbReference>
<dbReference type="InterPro" id="IPR013786">
    <property type="entry name" value="AcylCoA_DH/ox_N"/>
</dbReference>
<dbReference type="STRING" id="633194.SAMN05421759_11515"/>
<evidence type="ECO:0000259" key="9">
    <source>
        <dbReference type="Pfam" id="PF02771"/>
    </source>
</evidence>
<dbReference type="SUPFAM" id="SSF56645">
    <property type="entry name" value="Acyl-CoA dehydrogenase NM domain-like"/>
    <property type="match status" value="1"/>
</dbReference>
<dbReference type="Proteomes" id="UP000186684">
    <property type="component" value="Unassembled WGS sequence"/>
</dbReference>
<dbReference type="AlphaFoldDB" id="A0A1N7PEL4"/>
<evidence type="ECO:0000259" key="7">
    <source>
        <dbReference type="Pfam" id="PF00441"/>
    </source>
</evidence>
<evidence type="ECO:0000313" key="11">
    <source>
        <dbReference type="Proteomes" id="UP000186684"/>
    </source>
</evidence>
<proteinExistence type="inferred from homology"/>
<reference evidence="11" key="1">
    <citation type="submission" date="2017-01" db="EMBL/GenBank/DDBJ databases">
        <authorList>
            <person name="Varghese N."/>
            <person name="Submissions S."/>
        </authorList>
    </citation>
    <scope>NUCLEOTIDE SEQUENCE [LARGE SCALE GENOMIC DNA]</scope>
    <source>
        <strain evidence="11">DSM 29430</strain>
    </source>
</reference>
<gene>
    <name evidence="10" type="ORF">SAMN05421759_11515</name>
</gene>
<dbReference type="InterPro" id="IPR009075">
    <property type="entry name" value="AcylCo_DH/oxidase_C"/>
</dbReference>
<evidence type="ECO:0000256" key="6">
    <source>
        <dbReference type="RuleBase" id="RU362125"/>
    </source>
</evidence>
<dbReference type="GO" id="GO:0003995">
    <property type="term" value="F:acyl-CoA dehydrogenase activity"/>
    <property type="evidence" value="ECO:0007669"/>
    <property type="project" value="TreeGrafter"/>
</dbReference>
<name>A0A1N7PEL4_9RHOB</name>
<dbReference type="PANTHER" id="PTHR43884:SF12">
    <property type="entry name" value="ISOVALERYL-COA DEHYDROGENASE, MITOCHONDRIAL-RELATED"/>
    <property type="match status" value="1"/>
</dbReference>
<evidence type="ECO:0000313" key="10">
    <source>
        <dbReference type="EMBL" id="SIT09052.1"/>
    </source>
</evidence>
<dbReference type="PANTHER" id="PTHR43884">
    <property type="entry name" value="ACYL-COA DEHYDROGENASE"/>
    <property type="match status" value="1"/>
</dbReference>
<dbReference type="SUPFAM" id="SSF47203">
    <property type="entry name" value="Acyl-CoA dehydrogenase C-terminal domain-like"/>
    <property type="match status" value="1"/>
</dbReference>